<keyword evidence="2" id="KW-0677">Repeat</keyword>
<dbReference type="PANTHER" id="PTHR48051:SF1">
    <property type="entry name" value="RAS SUPPRESSOR PROTEIN 1"/>
    <property type="match status" value="1"/>
</dbReference>
<evidence type="ECO:0000313" key="6">
    <source>
        <dbReference type="EMBL" id="CAF3738276.1"/>
    </source>
</evidence>
<dbReference type="InterPro" id="IPR001611">
    <property type="entry name" value="Leu-rich_rpt"/>
</dbReference>
<dbReference type="InterPro" id="IPR032675">
    <property type="entry name" value="LRR_dom_sf"/>
</dbReference>
<feature type="domain" description="Disease resistance R13L4/SHOC-2-like LRR" evidence="3">
    <location>
        <begin position="56"/>
        <end position="118"/>
    </location>
</feature>
<dbReference type="PROSITE" id="PS51450">
    <property type="entry name" value="LRR"/>
    <property type="match status" value="2"/>
</dbReference>
<dbReference type="InterPro" id="IPR003591">
    <property type="entry name" value="Leu-rich_rpt_typical-subtyp"/>
</dbReference>
<reference evidence="5" key="1">
    <citation type="submission" date="2021-02" db="EMBL/GenBank/DDBJ databases">
        <authorList>
            <person name="Nowell W R."/>
        </authorList>
    </citation>
    <scope>NUCLEOTIDE SEQUENCE</scope>
</reference>
<evidence type="ECO:0000313" key="5">
    <source>
        <dbReference type="EMBL" id="CAF1123319.1"/>
    </source>
</evidence>
<dbReference type="Pfam" id="PF23598">
    <property type="entry name" value="LRR_14"/>
    <property type="match status" value="1"/>
</dbReference>
<protein>
    <recommendedName>
        <fullName evidence="3">Disease resistance R13L4/SHOC-2-like LRR domain-containing protein</fullName>
    </recommendedName>
</protein>
<dbReference type="SMART" id="SM00364">
    <property type="entry name" value="LRR_BAC"/>
    <property type="match status" value="5"/>
</dbReference>
<evidence type="ECO:0000256" key="2">
    <source>
        <dbReference type="ARBA" id="ARBA00022737"/>
    </source>
</evidence>
<gene>
    <name evidence="5" type="ORF">GPM918_LOCUS19802</name>
    <name evidence="4" type="ORF">OVA965_LOCUS12879</name>
    <name evidence="7" type="ORF">SRO942_LOCUS19801</name>
    <name evidence="6" type="ORF">TMI583_LOCUS12879</name>
</gene>
<dbReference type="SMART" id="SM00369">
    <property type="entry name" value="LRR_TYP"/>
    <property type="match status" value="6"/>
</dbReference>
<dbReference type="EMBL" id="CAJOBA010005268">
    <property type="protein sequence ID" value="CAF3738276.1"/>
    <property type="molecule type" value="Genomic_DNA"/>
</dbReference>
<dbReference type="Proteomes" id="UP000682733">
    <property type="component" value="Unassembled WGS sequence"/>
</dbReference>
<dbReference type="Pfam" id="PF00560">
    <property type="entry name" value="LRR_1"/>
    <property type="match status" value="2"/>
</dbReference>
<evidence type="ECO:0000313" key="7">
    <source>
        <dbReference type="EMBL" id="CAF3886848.1"/>
    </source>
</evidence>
<dbReference type="GO" id="GO:0005737">
    <property type="term" value="C:cytoplasm"/>
    <property type="evidence" value="ECO:0007669"/>
    <property type="project" value="TreeGrafter"/>
</dbReference>
<sequence length="271" mass="31260">MFSTSTLPDADKRVYLSGRDLHTVNADVFSYPDINYLELSPTREACLDFKLGQLPRAIGRLTSLRFLILDTNDLDSLPEEISHLRYLQVLVVSNNRLNSIPETLGHIQSLESIHLANNRIKEFPLSFFHLINLSFLDLSSNKLKQIPDQIAHLSQLRTLLLYDNRLTSLPESIGILKMLTTLWLGKNRLKLLPRSLTKLRYLDWKNNYTSTVLDENPLVSPPIEVCRKGFIAIEKWYRLNSSTLMLNLEGVQTEEVESNRFTLRRDTPYFA</sequence>
<dbReference type="EMBL" id="CAJNOQ010006095">
    <property type="protein sequence ID" value="CAF1123319.1"/>
    <property type="molecule type" value="Genomic_DNA"/>
</dbReference>
<dbReference type="Proteomes" id="UP000677228">
    <property type="component" value="Unassembled WGS sequence"/>
</dbReference>
<dbReference type="Gene3D" id="3.80.10.10">
    <property type="entry name" value="Ribonuclease Inhibitor"/>
    <property type="match status" value="1"/>
</dbReference>
<accession>A0A814QVF9</accession>
<dbReference type="SUPFAM" id="SSF52047">
    <property type="entry name" value="RNI-like"/>
    <property type="match status" value="1"/>
</dbReference>
<dbReference type="EMBL" id="CAJNOK010005264">
    <property type="protein sequence ID" value="CAF0966554.1"/>
    <property type="molecule type" value="Genomic_DNA"/>
</dbReference>
<dbReference type="PANTHER" id="PTHR48051">
    <property type="match status" value="1"/>
</dbReference>
<dbReference type="OrthoDB" id="1394818at2759"/>
<organism evidence="5 8">
    <name type="scientific">Didymodactylos carnosus</name>
    <dbReference type="NCBI Taxonomy" id="1234261"/>
    <lineage>
        <taxon>Eukaryota</taxon>
        <taxon>Metazoa</taxon>
        <taxon>Spiralia</taxon>
        <taxon>Gnathifera</taxon>
        <taxon>Rotifera</taxon>
        <taxon>Eurotatoria</taxon>
        <taxon>Bdelloidea</taxon>
        <taxon>Philodinida</taxon>
        <taxon>Philodinidae</taxon>
        <taxon>Didymodactylos</taxon>
    </lineage>
</organism>
<evidence type="ECO:0000259" key="3">
    <source>
        <dbReference type="Pfam" id="PF23598"/>
    </source>
</evidence>
<keyword evidence="1" id="KW-0433">Leucine-rich repeat</keyword>
<dbReference type="AlphaFoldDB" id="A0A814QVF9"/>
<comment type="caution">
    <text evidence="5">The sequence shown here is derived from an EMBL/GenBank/DDBJ whole genome shotgun (WGS) entry which is preliminary data.</text>
</comment>
<proteinExistence type="predicted"/>
<evidence type="ECO:0000313" key="8">
    <source>
        <dbReference type="Proteomes" id="UP000663829"/>
    </source>
</evidence>
<dbReference type="EMBL" id="CAJOBC010006096">
    <property type="protein sequence ID" value="CAF3886848.1"/>
    <property type="molecule type" value="Genomic_DNA"/>
</dbReference>
<dbReference type="InterPro" id="IPR055414">
    <property type="entry name" value="LRR_R13L4/SHOC2-like"/>
</dbReference>
<dbReference type="InterPro" id="IPR050216">
    <property type="entry name" value="LRR_domain-containing"/>
</dbReference>
<name>A0A814QVF9_9BILA</name>
<keyword evidence="8" id="KW-1185">Reference proteome</keyword>
<dbReference type="Proteomes" id="UP000663829">
    <property type="component" value="Unassembled WGS sequence"/>
</dbReference>
<evidence type="ECO:0000313" key="4">
    <source>
        <dbReference type="EMBL" id="CAF0966554.1"/>
    </source>
</evidence>
<evidence type="ECO:0000256" key="1">
    <source>
        <dbReference type="ARBA" id="ARBA00022614"/>
    </source>
</evidence>
<dbReference type="Proteomes" id="UP000681722">
    <property type="component" value="Unassembled WGS sequence"/>
</dbReference>